<keyword evidence="3" id="KW-0326">Glycosidase</keyword>
<dbReference type="PANTHER" id="PTHR34876:SF10">
    <property type="entry name" value="GLUCANASE"/>
    <property type="match status" value="1"/>
</dbReference>
<evidence type="ECO:0000313" key="5">
    <source>
        <dbReference type="Proteomes" id="UP000717696"/>
    </source>
</evidence>
<organism evidence="4 5">
    <name type="scientific">Dactylonectria estremocensis</name>
    <dbReference type="NCBI Taxonomy" id="1079267"/>
    <lineage>
        <taxon>Eukaryota</taxon>
        <taxon>Fungi</taxon>
        <taxon>Dikarya</taxon>
        <taxon>Ascomycota</taxon>
        <taxon>Pezizomycotina</taxon>
        <taxon>Sordariomycetes</taxon>
        <taxon>Hypocreomycetidae</taxon>
        <taxon>Hypocreales</taxon>
        <taxon>Nectriaceae</taxon>
        <taxon>Dactylonectria</taxon>
    </lineage>
</organism>
<feature type="binding site" evidence="2">
    <location>
        <position position="310"/>
    </location>
    <ligand>
        <name>substrate</name>
    </ligand>
</feature>
<keyword evidence="5" id="KW-1185">Reference proteome</keyword>
<dbReference type="AlphaFoldDB" id="A0A9P9FJ87"/>
<protein>
    <recommendedName>
        <fullName evidence="3">Glucanase</fullName>
        <ecNumber evidence="3">3.2.1.-</ecNumber>
    </recommendedName>
</protein>
<keyword evidence="3" id="KW-0119">Carbohydrate metabolism</keyword>
<dbReference type="OrthoDB" id="64893at2759"/>
<comment type="similarity">
    <text evidence="3">Belongs to the glycosyl hydrolase family 6.</text>
</comment>
<dbReference type="Proteomes" id="UP000717696">
    <property type="component" value="Unassembled WGS sequence"/>
</dbReference>
<dbReference type="Gene3D" id="3.20.20.40">
    <property type="entry name" value="1, 4-beta cellobiohydrolase"/>
    <property type="match status" value="1"/>
</dbReference>
<dbReference type="InterPro" id="IPR036434">
    <property type="entry name" value="Beta_cellobiohydrolase_sf"/>
</dbReference>
<evidence type="ECO:0000256" key="1">
    <source>
        <dbReference type="PIRSR" id="PIRSR001100-1"/>
    </source>
</evidence>
<evidence type="ECO:0000313" key="4">
    <source>
        <dbReference type="EMBL" id="KAH7162766.1"/>
    </source>
</evidence>
<gene>
    <name evidence="4" type="ORF">B0J13DRAFT_491382</name>
</gene>
<feature type="binding site" evidence="2">
    <location>
        <position position="168"/>
    </location>
    <ligand>
        <name>substrate</name>
    </ligand>
</feature>
<dbReference type="PRINTS" id="PR00733">
    <property type="entry name" value="GLHYDRLASE6"/>
</dbReference>
<evidence type="ECO:0000256" key="2">
    <source>
        <dbReference type="PIRSR" id="PIRSR001100-2"/>
    </source>
</evidence>
<feature type="binding site" evidence="2">
    <location>
        <position position="218"/>
    </location>
    <ligand>
        <name>substrate</name>
    </ligand>
</feature>
<reference evidence="4" key="1">
    <citation type="journal article" date="2021" name="Nat. Commun.">
        <title>Genetic determinants of endophytism in the Arabidopsis root mycobiome.</title>
        <authorList>
            <person name="Mesny F."/>
            <person name="Miyauchi S."/>
            <person name="Thiergart T."/>
            <person name="Pickel B."/>
            <person name="Atanasova L."/>
            <person name="Karlsson M."/>
            <person name="Huettel B."/>
            <person name="Barry K.W."/>
            <person name="Haridas S."/>
            <person name="Chen C."/>
            <person name="Bauer D."/>
            <person name="Andreopoulos W."/>
            <person name="Pangilinan J."/>
            <person name="LaButti K."/>
            <person name="Riley R."/>
            <person name="Lipzen A."/>
            <person name="Clum A."/>
            <person name="Drula E."/>
            <person name="Henrissat B."/>
            <person name="Kohler A."/>
            <person name="Grigoriev I.V."/>
            <person name="Martin F.M."/>
            <person name="Hacquard S."/>
        </authorList>
    </citation>
    <scope>NUCLEOTIDE SEQUENCE</scope>
    <source>
        <strain evidence="4">MPI-CAGE-AT-0021</strain>
    </source>
</reference>
<keyword evidence="3" id="KW-0378">Hydrolase</keyword>
<accession>A0A9P9FJ87</accession>
<dbReference type="PIRSF" id="PIRSF001100">
    <property type="entry name" value="Beta_cellobiohydrolase"/>
    <property type="match status" value="1"/>
</dbReference>
<evidence type="ECO:0000256" key="3">
    <source>
        <dbReference type="RuleBase" id="RU361186"/>
    </source>
</evidence>
<comment type="caution">
    <text evidence="4">The sequence shown here is derived from an EMBL/GenBank/DDBJ whole genome shotgun (WGS) entry which is preliminary data.</text>
</comment>
<dbReference type="Pfam" id="PF01341">
    <property type="entry name" value="Glyco_hydro_6"/>
    <property type="match status" value="1"/>
</dbReference>
<dbReference type="EMBL" id="JAGMUU010000001">
    <property type="protein sequence ID" value="KAH7162766.1"/>
    <property type="molecule type" value="Genomic_DNA"/>
</dbReference>
<dbReference type="PANTHER" id="PTHR34876">
    <property type="match status" value="1"/>
</dbReference>
<feature type="binding site" evidence="2">
    <location>
        <position position="306"/>
    </location>
    <ligand>
        <name>substrate</name>
    </ligand>
</feature>
<dbReference type="GO" id="GO:0004553">
    <property type="term" value="F:hydrolase activity, hydrolyzing O-glycosyl compounds"/>
    <property type="evidence" value="ECO:0007669"/>
    <property type="project" value="InterPro"/>
</dbReference>
<feature type="active site" description="Proton donor" evidence="1">
    <location>
        <position position="120"/>
    </location>
</feature>
<dbReference type="InterPro" id="IPR016288">
    <property type="entry name" value="Beta_cellobiohydrolase"/>
</dbReference>
<keyword evidence="3" id="KW-0136">Cellulose degradation</keyword>
<keyword evidence="3" id="KW-0624">Polysaccharide degradation</keyword>
<dbReference type="EC" id="3.2.1.-" evidence="3"/>
<sequence>MDAKDHLNAAQFAAAPAPAAAPKYPWKGENIFVNPRWAEKLEPTYNAFKSRGDDKNAAKQMIGLVVYDIPGKDFSGGLSHGEFPPTKEGLRGYKNRYIRPLARKVRAATALHFIIIVEPDVMGNLITTKDQAFVQNVAPFYERGTAYAIKTLQFRNVRLYIDVANGGWLGWDATLEPTARKLAQIMRRAQKAADGAARKKGKTATPVKIRGFSTNVSNFNPFNADRDEPYTQGSRSWGESHYIDALVPHLRNAKLPLHFIVDQSRVDLPGARQKWEEFANVYPAKFGMRPGTAVNNTFVDSIVWVKPPGESDGNGIATGHPRAPPAGVWFPEYVEMLVKNSKF</sequence>
<feature type="active site" description="Proton acceptor" evidence="1">
    <location>
        <position position="312"/>
    </location>
</feature>
<name>A0A9P9FJ87_9HYPO</name>
<proteinExistence type="inferred from homology"/>
<dbReference type="GO" id="GO:0030245">
    <property type="term" value="P:cellulose catabolic process"/>
    <property type="evidence" value="ECO:0007669"/>
    <property type="project" value="UniProtKB-KW"/>
</dbReference>
<dbReference type="SUPFAM" id="SSF51989">
    <property type="entry name" value="Glycosyl hydrolases family 6, cellulases"/>
    <property type="match status" value="1"/>
</dbReference>